<dbReference type="InterPro" id="IPR001650">
    <property type="entry name" value="Helicase_C-like"/>
</dbReference>
<gene>
    <name evidence="3" type="primary">Zranb3</name>
    <name evidence="3" type="ORF">SNAT2548_LOCUS18921</name>
</gene>
<evidence type="ECO:0000313" key="3">
    <source>
        <dbReference type="EMBL" id="CAE7355788.1"/>
    </source>
</evidence>
<evidence type="ECO:0000313" key="4">
    <source>
        <dbReference type="Proteomes" id="UP000604046"/>
    </source>
</evidence>
<dbReference type="Gene3D" id="3.40.50.10810">
    <property type="entry name" value="Tandem AAA-ATPase domain"/>
    <property type="match status" value="1"/>
</dbReference>
<dbReference type="Proteomes" id="UP000604046">
    <property type="component" value="Unassembled WGS sequence"/>
</dbReference>
<accession>A0A812PJ65</accession>
<dbReference type="GO" id="GO:0043596">
    <property type="term" value="C:nuclear replication fork"/>
    <property type="evidence" value="ECO:0007669"/>
    <property type="project" value="TreeGrafter"/>
</dbReference>
<dbReference type="InterPro" id="IPR049730">
    <property type="entry name" value="SNF2/RAD54-like_C"/>
</dbReference>
<dbReference type="SMART" id="SM00490">
    <property type="entry name" value="HELICc"/>
    <property type="match status" value="1"/>
</dbReference>
<keyword evidence="4" id="KW-1185">Reference proteome</keyword>
<proteinExistence type="predicted"/>
<keyword evidence="1" id="KW-0378">Hydrolase</keyword>
<dbReference type="AlphaFoldDB" id="A0A812PJ65"/>
<dbReference type="GO" id="GO:0016787">
    <property type="term" value="F:hydrolase activity"/>
    <property type="evidence" value="ECO:0007669"/>
    <property type="project" value="UniProtKB-KW"/>
</dbReference>
<reference evidence="3" key="1">
    <citation type="submission" date="2021-02" db="EMBL/GenBank/DDBJ databases">
        <authorList>
            <person name="Dougan E. K."/>
            <person name="Rhodes N."/>
            <person name="Thang M."/>
            <person name="Chan C."/>
        </authorList>
    </citation>
    <scope>NUCLEOTIDE SEQUENCE</scope>
</reference>
<sequence>MDTRWMHSRQACARRLGSRYPKPSTRKPGSGCRVGGGLIARDLLVAGKQCKLWGAIICIMVVDCLWCHALQLVGVQARSLTPAREYAACNACRSSAITVLSMAGKGTCRSAKSNVLSNHFRLSARPALQIACVGHPAQNSRQVVIVDEAHFIKNSQTRRAQALFPICRLASRCILLTGTPVLNYAGETWSLMHALDPTLPTFENFCERYCDFKTQTDEDGVVTRTPFGVRRPEELYEVFGSFLVRQKKSDVLTDLAEKSKFRLNFRARIDGKHVQKIMAYQQRAAASKNPLLMRRIPQKIFALTAQAKAVPVTEYVRSVLENSDPDCKLVVFGHHMVILNSVQKMLQKIGRRFVRLDGSVAQSRRQALLEDFQEDPEVQVALVGIMACGQGISLVAAHKVIFAELYWVPARLIQAEDRVHRHGQDHDVEIVYCVVEGKPFMDDMILSKLAQKEQIANLITDGKELDSAFTPLLLEGD</sequence>
<organism evidence="3 4">
    <name type="scientific">Symbiodinium natans</name>
    <dbReference type="NCBI Taxonomy" id="878477"/>
    <lineage>
        <taxon>Eukaryota</taxon>
        <taxon>Sar</taxon>
        <taxon>Alveolata</taxon>
        <taxon>Dinophyceae</taxon>
        <taxon>Suessiales</taxon>
        <taxon>Symbiodiniaceae</taxon>
        <taxon>Symbiodinium</taxon>
    </lineage>
</organism>
<dbReference type="SUPFAM" id="SSF52540">
    <property type="entry name" value="P-loop containing nucleoside triphosphate hydrolases"/>
    <property type="match status" value="1"/>
</dbReference>
<feature type="domain" description="Helicase C-terminal" evidence="2">
    <location>
        <begin position="311"/>
        <end position="466"/>
    </location>
</feature>
<dbReference type="InterPro" id="IPR027417">
    <property type="entry name" value="P-loop_NTPase"/>
</dbReference>
<dbReference type="Gene3D" id="3.40.50.300">
    <property type="entry name" value="P-loop containing nucleotide triphosphate hydrolases"/>
    <property type="match status" value="1"/>
</dbReference>
<dbReference type="GO" id="GO:0006281">
    <property type="term" value="P:DNA repair"/>
    <property type="evidence" value="ECO:0007669"/>
    <property type="project" value="TreeGrafter"/>
</dbReference>
<dbReference type="PANTHER" id="PTHR45766:SF6">
    <property type="entry name" value="SWI_SNF-RELATED MATRIX-ASSOCIATED ACTIN-DEPENDENT REGULATOR OF CHROMATIN SUBFAMILY A-LIKE PROTEIN 1"/>
    <property type="match status" value="1"/>
</dbReference>
<dbReference type="GO" id="GO:0005524">
    <property type="term" value="F:ATP binding"/>
    <property type="evidence" value="ECO:0007669"/>
    <property type="project" value="InterPro"/>
</dbReference>
<name>A0A812PJ65_9DINO</name>
<comment type="caution">
    <text evidence="3">The sequence shown here is derived from an EMBL/GenBank/DDBJ whole genome shotgun (WGS) entry which is preliminary data.</text>
</comment>
<dbReference type="OrthoDB" id="2801544at2759"/>
<dbReference type="GO" id="GO:0031297">
    <property type="term" value="P:replication fork processing"/>
    <property type="evidence" value="ECO:0007669"/>
    <property type="project" value="TreeGrafter"/>
</dbReference>
<dbReference type="CDD" id="cd18793">
    <property type="entry name" value="SF2_C_SNF"/>
    <property type="match status" value="1"/>
</dbReference>
<evidence type="ECO:0000259" key="2">
    <source>
        <dbReference type="PROSITE" id="PS51194"/>
    </source>
</evidence>
<dbReference type="Pfam" id="PF00271">
    <property type="entry name" value="Helicase_C"/>
    <property type="match status" value="1"/>
</dbReference>
<dbReference type="EMBL" id="CAJNDS010002158">
    <property type="protein sequence ID" value="CAE7355788.1"/>
    <property type="molecule type" value="Genomic_DNA"/>
</dbReference>
<dbReference type="Pfam" id="PF00176">
    <property type="entry name" value="SNF2-rel_dom"/>
    <property type="match status" value="1"/>
</dbReference>
<protein>
    <submittedName>
        <fullName evidence="3">Zranb3 protein</fullName>
    </submittedName>
</protein>
<dbReference type="InterPro" id="IPR038718">
    <property type="entry name" value="SNF2-like_sf"/>
</dbReference>
<dbReference type="PROSITE" id="PS51194">
    <property type="entry name" value="HELICASE_CTER"/>
    <property type="match status" value="1"/>
</dbReference>
<evidence type="ECO:0000256" key="1">
    <source>
        <dbReference type="ARBA" id="ARBA00022801"/>
    </source>
</evidence>
<dbReference type="PANTHER" id="PTHR45766">
    <property type="entry name" value="DNA ANNEALING HELICASE AND ENDONUCLEASE ZRANB3 FAMILY MEMBER"/>
    <property type="match status" value="1"/>
</dbReference>
<dbReference type="InterPro" id="IPR000330">
    <property type="entry name" value="SNF2_N"/>
</dbReference>